<reference evidence="4" key="1">
    <citation type="journal article" date="2020" name="Stud. Mycol.">
        <title>101 Dothideomycetes genomes: a test case for predicting lifestyles and emergence of pathogens.</title>
        <authorList>
            <person name="Haridas S."/>
            <person name="Albert R."/>
            <person name="Binder M."/>
            <person name="Bloem J."/>
            <person name="Labutti K."/>
            <person name="Salamov A."/>
            <person name="Andreopoulos B."/>
            <person name="Baker S."/>
            <person name="Barry K."/>
            <person name="Bills G."/>
            <person name="Bluhm B."/>
            <person name="Cannon C."/>
            <person name="Castanera R."/>
            <person name="Culley D."/>
            <person name="Daum C."/>
            <person name="Ezra D."/>
            <person name="Gonzalez J."/>
            <person name="Henrissat B."/>
            <person name="Kuo A."/>
            <person name="Liang C."/>
            <person name="Lipzen A."/>
            <person name="Lutzoni F."/>
            <person name="Magnuson J."/>
            <person name="Mondo S."/>
            <person name="Nolan M."/>
            <person name="Ohm R."/>
            <person name="Pangilinan J."/>
            <person name="Park H.-J."/>
            <person name="Ramirez L."/>
            <person name="Alfaro M."/>
            <person name="Sun H."/>
            <person name="Tritt A."/>
            <person name="Yoshinaga Y."/>
            <person name="Zwiers L.-H."/>
            <person name="Turgeon B."/>
            <person name="Goodwin S."/>
            <person name="Spatafora J."/>
            <person name="Crous P."/>
            <person name="Grigoriev I."/>
        </authorList>
    </citation>
    <scope>NUCLEOTIDE SEQUENCE</scope>
    <source>
        <strain evidence="4">CBS 122681</strain>
    </source>
</reference>
<dbReference type="Pfam" id="PF00172">
    <property type="entry name" value="Zn_clus"/>
    <property type="match status" value="1"/>
</dbReference>
<name>A0A6A6TK55_9PLEO</name>
<organism evidence="4 5">
    <name type="scientific">Lophiostoma macrostomum CBS 122681</name>
    <dbReference type="NCBI Taxonomy" id="1314788"/>
    <lineage>
        <taxon>Eukaryota</taxon>
        <taxon>Fungi</taxon>
        <taxon>Dikarya</taxon>
        <taxon>Ascomycota</taxon>
        <taxon>Pezizomycotina</taxon>
        <taxon>Dothideomycetes</taxon>
        <taxon>Pleosporomycetidae</taxon>
        <taxon>Pleosporales</taxon>
        <taxon>Lophiostomataceae</taxon>
        <taxon>Lophiostoma</taxon>
    </lineage>
</organism>
<protein>
    <recommendedName>
        <fullName evidence="3">Zn(2)-C6 fungal-type domain-containing protein</fullName>
    </recommendedName>
</protein>
<evidence type="ECO:0000313" key="4">
    <source>
        <dbReference type="EMBL" id="KAF2659587.1"/>
    </source>
</evidence>
<feature type="transmembrane region" description="Helical" evidence="2">
    <location>
        <begin position="320"/>
        <end position="341"/>
    </location>
</feature>
<keyword evidence="1" id="KW-0539">Nucleus</keyword>
<dbReference type="PANTHER" id="PTHR47784:SF4">
    <property type="entry name" value="ZN(II)2CYS6 TRANSCRIPTION FACTOR (EUROFUNG)"/>
    <property type="match status" value="1"/>
</dbReference>
<dbReference type="PANTHER" id="PTHR47784">
    <property type="entry name" value="STEROL UPTAKE CONTROL PROTEIN 2"/>
    <property type="match status" value="1"/>
</dbReference>
<dbReference type="EMBL" id="MU004306">
    <property type="protein sequence ID" value="KAF2659587.1"/>
    <property type="molecule type" value="Genomic_DNA"/>
</dbReference>
<dbReference type="InterPro" id="IPR036864">
    <property type="entry name" value="Zn2-C6_fun-type_DNA-bd_sf"/>
</dbReference>
<keyword evidence="2" id="KW-0472">Membrane</keyword>
<dbReference type="PROSITE" id="PS50048">
    <property type="entry name" value="ZN2_CY6_FUNGAL_2"/>
    <property type="match status" value="1"/>
</dbReference>
<dbReference type="OrthoDB" id="4937900at2759"/>
<dbReference type="AlphaFoldDB" id="A0A6A6TK55"/>
<keyword evidence="5" id="KW-1185">Reference proteome</keyword>
<sequence length="393" mass="44336">MSERLAKRKTHKKSRKGCLQCKQRHNKCNEVRPRCANCVRIDIDCTWPSNPNTSSSPSSQIGPVTTSAVASPNLDFGISDQTSGATSLRINDMRLLHHWVTKAAKSLHPQNVQKYEMWQGSIVDLSFDHPFVLHGLLGMAALHKAGAGNLTDRAALAVEADHHISVALGIYRKKLEHPILEEALPMFILSSILVNYNFGSANLQEPEHPLSAVEHCFRLLRGVRVVIHPHWQQLRETETFLLMAGPAMNPATEPGPHDAEIWEVRQLKQLTADQDPLDGEACAEAIDELHRAFVRTRKCSQKDDNEYAVMMSWPATLSETFINLLSLHNPVVLIILLHFAVLMDEVRYSWWTKGWPQRILRATRDALHGNPALQKWLDWPGQRIKHSISSNNT</sequence>
<evidence type="ECO:0000313" key="5">
    <source>
        <dbReference type="Proteomes" id="UP000799324"/>
    </source>
</evidence>
<dbReference type="GO" id="GO:0008270">
    <property type="term" value="F:zinc ion binding"/>
    <property type="evidence" value="ECO:0007669"/>
    <property type="project" value="InterPro"/>
</dbReference>
<proteinExistence type="predicted"/>
<accession>A0A6A6TK55</accession>
<keyword evidence="2" id="KW-1133">Transmembrane helix</keyword>
<dbReference type="PROSITE" id="PS00463">
    <property type="entry name" value="ZN2_CY6_FUNGAL_1"/>
    <property type="match status" value="1"/>
</dbReference>
<feature type="domain" description="Zn(2)-C6 fungal-type" evidence="3">
    <location>
        <begin position="17"/>
        <end position="47"/>
    </location>
</feature>
<dbReference type="Gene3D" id="4.10.240.10">
    <property type="entry name" value="Zn(2)-C6 fungal-type DNA-binding domain"/>
    <property type="match status" value="1"/>
</dbReference>
<gene>
    <name evidence="4" type="ORF">K491DRAFT_702202</name>
</gene>
<dbReference type="Proteomes" id="UP000799324">
    <property type="component" value="Unassembled WGS sequence"/>
</dbReference>
<keyword evidence="2" id="KW-0812">Transmembrane</keyword>
<dbReference type="CDD" id="cd00067">
    <property type="entry name" value="GAL4"/>
    <property type="match status" value="1"/>
</dbReference>
<evidence type="ECO:0000256" key="1">
    <source>
        <dbReference type="ARBA" id="ARBA00023242"/>
    </source>
</evidence>
<dbReference type="SUPFAM" id="SSF57701">
    <property type="entry name" value="Zn2/Cys6 DNA-binding domain"/>
    <property type="match status" value="1"/>
</dbReference>
<dbReference type="GO" id="GO:0001228">
    <property type="term" value="F:DNA-binding transcription activator activity, RNA polymerase II-specific"/>
    <property type="evidence" value="ECO:0007669"/>
    <property type="project" value="TreeGrafter"/>
</dbReference>
<dbReference type="SMART" id="SM00066">
    <property type="entry name" value="GAL4"/>
    <property type="match status" value="1"/>
</dbReference>
<evidence type="ECO:0000259" key="3">
    <source>
        <dbReference type="PROSITE" id="PS50048"/>
    </source>
</evidence>
<dbReference type="InterPro" id="IPR053157">
    <property type="entry name" value="Sterol_Uptake_Regulator"/>
</dbReference>
<evidence type="ECO:0000256" key="2">
    <source>
        <dbReference type="SAM" id="Phobius"/>
    </source>
</evidence>
<dbReference type="InterPro" id="IPR001138">
    <property type="entry name" value="Zn2Cys6_DnaBD"/>
</dbReference>